<name>A0A1H0WGA2_9BURK</name>
<accession>A0A1H0WGA2</accession>
<evidence type="ECO:0000313" key="1">
    <source>
        <dbReference type="EMBL" id="SDP89525.1"/>
    </source>
</evidence>
<dbReference type="Proteomes" id="UP000199317">
    <property type="component" value="Unassembled WGS sequence"/>
</dbReference>
<protein>
    <submittedName>
        <fullName evidence="1">Uncharacterized protein</fullName>
    </submittedName>
</protein>
<organism evidence="1 2">
    <name type="scientific">Paracidovorax cattleyae</name>
    <dbReference type="NCBI Taxonomy" id="80868"/>
    <lineage>
        <taxon>Bacteria</taxon>
        <taxon>Pseudomonadati</taxon>
        <taxon>Pseudomonadota</taxon>
        <taxon>Betaproteobacteria</taxon>
        <taxon>Burkholderiales</taxon>
        <taxon>Comamonadaceae</taxon>
        <taxon>Paracidovorax</taxon>
    </lineage>
</organism>
<proteinExistence type="predicted"/>
<dbReference type="RefSeq" id="WP_230681213.1">
    <property type="nucleotide sequence ID" value="NZ_FNJL01000038.1"/>
</dbReference>
<sequence length="93" mass="10226">MVKIDVDIGSRAEALDPGQANRWGFCLRHHCRGLWGNDLSRRFGPFRPSRGIALGMNGDFGTVLAGYLACLGHAGTVRERHLLHRASCCVPPR</sequence>
<reference evidence="2" key="1">
    <citation type="submission" date="2016-10" db="EMBL/GenBank/DDBJ databases">
        <authorList>
            <person name="Varghese N."/>
            <person name="Submissions S."/>
        </authorList>
    </citation>
    <scope>NUCLEOTIDE SEQUENCE [LARGE SCALE GENOMIC DNA]</scope>
    <source>
        <strain evidence="2">DSM 17101</strain>
    </source>
</reference>
<dbReference type="AlphaFoldDB" id="A0A1H0WGA2"/>
<evidence type="ECO:0000313" key="2">
    <source>
        <dbReference type="Proteomes" id="UP000199317"/>
    </source>
</evidence>
<dbReference type="EMBL" id="FNJL01000038">
    <property type="protein sequence ID" value="SDP89525.1"/>
    <property type="molecule type" value="Genomic_DNA"/>
</dbReference>
<keyword evidence="2" id="KW-1185">Reference proteome</keyword>
<gene>
    <name evidence="1" type="ORF">SAMN04489708_13834</name>
</gene>